<dbReference type="InterPro" id="IPR001878">
    <property type="entry name" value="Znf_CCHC"/>
</dbReference>
<dbReference type="OrthoDB" id="267257at2759"/>
<reference evidence="4 7" key="2">
    <citation type="journal article" date="2019" name="Genome Biol. Evol.">
        <title>Nanopore Sequencing Significantly Improves Genome Assembly of the Protozoan Parasite Trypanosoma cruzi.</title>
        <authorList>
            <person name="Diaz-Viraque F."/>
            <person name="Pita S."/>
            <person name="Greif G."/>
            <person name="de Souza R.C.M."/>
            <person name="Iraola G."/>
            <person name="Robello C."/>
        </authorList>
    </citation>
    <scope>NUCLEOTIDE SEQUENCE [LARGE SCALE GENOMIC DNA]</scope>
    <source>
        <strain evidence="4 7">Berenice</strain>
    </source>
</reference>
<evidence type="ECO:0000313" key="4">
    <source>
        <dbReference type="EMBL" id="KAF5220345.1"/>
    </source>
</evidence>
<comment type="caution">
    <text evidence="5">The sequence shown here is derived from an EMBL/GenBank/DDBJ whole genome shotgun (WGS) entry which is preliminary data.</text>
</comment>
<feature type="compositionally biased region" description="Polar residues" evidence="2">
    <location>
        <begin position="65"/>
        <end position="74"/>
    </location>
</feature>
<feature type="region of interest" description="Disordered" evidence="2">
    <location>
        <begin position="56"/>
        <end position="75"/>
    </location>
</feature>
<dbReference type="VEuPathDB" id="TriTrypDB:TcCLB.510153.5"/>
<dbReference type="Proteomes" id="UP000246078">
    <property type="component" value="Unassembled WGS sequence"/>
</dbReference>
<keyword evidence="1" id="KW-0862">Zinc</keyword>
<dbReference type="GO" id="GO:0003676">
    <property type="term" value="F:nucleic acid binding"/>
    <property type="evidence" value="ECO:0007669"/>
    <property type="project" value="InterPro"/>
</dbReference>
<sequence length="376" mass="40012">MSRRCFMVYPLPSVADESFLNVIFDGGVCRSVFAGFGPRRFALVELRDDARAEAVTSALGPTPSPHVNTHTSASDLLKDKDDDCGLEKLGSAPVAAASNSRRRGNAAGRKKDGGDPTGGADSDGCTGTSGIAYIGRLRFRNTPIQVLPSPITLDEIYRCGGQLPQRYSGRKTEGDKPQGRVGRGPLERKRQRPPATEETTTESENAAMAGGGTTTASNGDACRRCGSTEHFTRQCSADLSTEDADGKRGGAAGVATGSGPRGTSPRKRAAKHVFPADCCQKCGSSLHFTRHCDADAHSAGESARPQDHTGLDDAAVAHAVVPKKQDKAGHHEPPNKKNEKQQQRKQEQRHVALCTSKDQCKHCGSDAHFSRHCPSK</sequence>
<proteinExistence type="predicted"/>
<dbReference type="VEuPathDB" id="TriTrypDB:C4B63_85g58"/>
<evidence type="ECO:0000313" key="6">
    <source>
        <dbReference type="Proteomes" id="UP000246078"/>
    </source>
</evidence>
<keyword evidence="1" id="KW-0479">Metal-binding</keyword>
<feature type="domain" description="CCHC-type" evidence="3">
    <location>
        <begin position="360"/>
        <end position="375"/>
    </location>
</feature>
<evidence type="ECO:0000256" key="2">
    <source>
        <dbReference type="SAM" id="MobiDB-lite"/>
    </source>
</evidence>
<dbReference type="OMA" id="DHFTRHC"/>
<evidence type="ECO:0000313" key="7">
    <source>
        <dbReference type="Proteomes" id="UP000583944"/>
    </source>
</evidence>
<feature type="compositionally biased region" description="Basic and acidic residues" evidence="2">
    <location>
        <begin position="323"/>
        <end position="350"/>
    </location>
</feature>
<dbReference type="VEuPathDB" id="TriTrypDB:TcCLB.511583.20"/>
<dbReference type="VEuPathDB" id="TriTrypDB:TCDM_06212"/>
<dbReference type="VEuPathDB" id="TriTrypDB:ECC02_006649"/>
<evidence type="ECO:0000259" key="3">
    <source>
        <dbReference type="PROSITE" id="PS50158"/>
    </source>
</evidence>
<keyword evidence="1" id="KW-0863">Zinc-finger</keyword>
<organism evidence="5 6">
    <name type="scientific">Trypanosoma cruzi</name>
    <dbReference type="NCBI Taxonomy" id="5693"/>
    <lineage>
        <taxon>Eukaryota</taxon>
        <taxon>Discoba</taxon>
        <taxon>Euglenozoa</taxon>
        <taxon>Kinetoplastea</taxon>
        <taxon>Metakinetoplastina</taxon>
        <taxon>Trypanosomatida</taxon>
        <taxon>Trypanosomatidae</taxon>
        <taxon>Trypanosoma</taxon>
        <taxon>Schizotrypanum</taxon>
    </lineage>
</organism>
<dbReference type="VEuPathDB" id="TriTrypDB:TcCL_ESM02842"/>
<dbReference type="VEuPathDB" id="TriTrypDB:TCSYLVIO_003434"/>
<feature type="region of interest" description="Disordered" evidence="2">
    <location>
        <begin position="164"/>
        <end position="219"/>
    </location>
</feature>
<dbReference type="VEuPathDB" id="TriTrypDB:TcG_03497"/>
<dbReference type="PROSITE" id="PS50158">
    <property type="entry name" value="ZF_CCHC"/>
    <property type="match status" value="1"/>
</dbReference>
<feature type="compositionally biased region" description="Basic and acidic residues" evidence="2">
    <location>
        <begin position="298"/>
        <end position="311"/>
    </location>
</feature>
<dbReference type="EMBL" id="PRFC01000196">
    <property type="protein sequence ID" value="PWV01660.1"/>
    <property type="molecule type" value="Genomic_DNA"/>
</dbReference>
<feature type="compositionally biased region" description="Low complexity" evidence="2">
    <location>
        <begin position="196"/>
        <end position="208"/>
    </location>
</feature>
<dbReference type="VEuPathDB" id="TriTrypDB:C3747_196g7"/>
<dbReference type="VEuPathDB" id="TriTrypDB:BCY84_01969"/>
<protein>
    <recommendedName>
        <fullName evidence="3">CCHC-type domain-containing protein</fullName>
    </recommendedName>
</protein>
<dbReference type="VEuPathDB" id="TriTrypDB:Tc_MARK_2145"/>
<dbReference type="VEuPathDB" id="TriTrypDB:TcYC6_0084360"/>
<name>A0A2V2VZ39_TRYCR</name>
<dbReference type="SMR" id="A0A2V2VZ39"/>
<feature type="region of interest" description="Disordered" evidence="2">
    <location>
        <begin position="90"/>
        <end position="126"/>
    </location>
</feature>
<reference evidence="4" key="3">
    <citation type="submission" date="2020-04" db="EMBL/GenBank/DDBJ databases">
        <authorList>
            <person name="Diaz Viraque F."/>
        </authorList>
    </citation>
    <scope>NUCLEOTIDE SEQUENCE</scope>
    <source>
        <strain evidence="4">Berenice</strain>
    </source>
</reference>
<gene>
    <name evidence="5" type="ORF">C3747_196g7</name>
    <name evidence="4" type="ORF">ECC02_006649</name>
</gene>
<dbReference type="AlphaFoldDB" id="A0A2V2VZ39"/>
<dbReference type="GO" id="GO:0008270">
    <property type="term" value="F:zinc ion binding"/>
    <property type="evidence" value="ECO:0007669"/>
    <property type="project" value="UniProtKB-KW"/>
</dbReference>
<dbReference type="Proteomes" id="UP000583944">
    <property type="component" value="Unassembled WGS sequence"/>
</dbReference>
<dbReference type="Gene3D" id="4.10.60.10">
    <property type="entry name" value="Zinc finger, CCHC-type"/>
    <property type="match status" value="1"/>
</dbReference>
<dbReference type="EMBL" id="JABDHM010000053">
    <property type="protein sequence ID" value="KAF5220345.1"/>
    <property type="molecule type" value="Genomic_DNA"/>
</dbReference>
<evidence type="ECO:0000313" key="5">
    <source>
        <dbReference type="EMBL" id="PWV01660.1"/>
    </source>
</evidence>
<evidence type="ECO:0000256" key="1">
    <source>
        <dbReference type="PROSITE-ProRule" id="PRU00047"/>
    </source>
</evidence>
<dbReference type="VEuPathDB" id="TriTrypDB:TcBrA4_0095330"/>
<feature type="region of interest" description="Disordered" evidence="2">
    <location>
        <begin position="238"/>
        <end position="268"/>
    </location>
</feature>
<dbReference type="SMART" id="SM00343">
    <property type="entry name" value="ZnF_C2HC"/>
    <property type="match status" value="3"/>
</dbReference>
<dbReference type="VEuPathDB" id="TriTrypDB:TcCLB.431889.10"/>
<feature type="region of interest" description="Disordered" evidence="2">
    <location>
        <begin position="298"/>
        <end position="351"/>
    </location>
</feature>
<accession>A0A2V2VZ39</accession>
<reference evidence="5 6" key="1">
    <citation type="journal article" date="2018" name="Microb. Genom.">
        <title>Expanding an expanded genome: long-read sequencing of Trypanosoma cruzi.</title>
        <authorList>
            <person name="Berna L."/>
            <person name="Rodriguez M."/>
            <person name="Chiribao M.L."/>
            <person name="Parodi-Talice A."/>
            <person name="Pita S."/>
            <person name="Rijo G."/>
            <person name="Alvarez-Valin F."/>
            <person name="Robello C."/>
        </authorList>
    </citation>
    <scope>NUCLEOTIDE SEQUENCE [LARGE SCALE GENOMIC DNA]</scope>
    <source>
        <strain evidence="5 6">TCC</strain>
    </source>
</reference>